<organism evidence="1 2">
    <name type="scientific">Brooklawnia propionicigenes</name>
    <dbReference type="NCBI Taxonomy" id="3041175"/>
    <lineage>
        <taxon>Bacteria</taxon>
        <taxon>Bacillati</taxon>
        <taxon>Actinomycetota</taxon>
        <taxon>Actinomycetes</taxon>
        <taxon>Propionibacteriales</taxon>
        <taxon>Propionibacteriaceae</taxon>
        <taxon>Brooklawnia</taxon>
    </lineage>
</organism>
<reference evidence="1" key="1">
    <citation type="journal article" date="2024" name="Int. J. Syst. Evol. Microbiol.">
        <title>Brooklawnia propionicigenes sp. nov., a facultatively anaerobic, propionate-producing bacterium isolated from a methanogenic reactor treating waste from cattle farms.</title>
        <authorList>
            <person name="Akita Y."/>
            <person name="Ueki A."/>
            <person name="Tonouchi A."/>
            <person name="Sugawara Y."/>
            <person name="Honma S."/>
            <person name="Kaku N."/>
            <person name="Ueki K."/>
        </authorList>
    </citation>
    <scope>NUCLEOTIDE SEQUENCE</scope>
    <source>
        <strain evidence="1">SH051</strain>
    </source>
</reference>
<protein>
    <submittedName>
        <fullName evidence="1">Uncharacterized protein</fullName>
    </submittedName>
</protein>
<evidence type="ECO:0000313" key="2">
    <source>
        <dbReference type="Proteomes" id="UP001431656"/>
    </source>
</evidence>
<keyword evidence="2" id="KW-1185">Reference proteome</keyword>
<accession>A0AAN0K797</accession>
<name>A0AAN0K797_9ACTN</name>
<dbReference type="EMBL" id="AP028056">
    <property type="protein sequence ID" value="BEH02746.1"/>
    <property type="molecule type" value="Genomic_DNA"/>
</dbReference>
<evidence type="ECO:0000313" key="1">
    <source>
        <dbReference type="EMBL" id="BEH02746.1"/>
    </source>
</evidence>
<proteinExistence type="predicted"/>
<dbReference type="AlphaFoldDB" id="A0AAN0K797"/>
<dbReference type="Proteomes" id="UP001431656">
    <property type="component" value="Chromosome"/>
</dbReference>
<sequence length="92" mass="10347">MAINNWWDSDPEECYWMEIRQEPRGLGEYLRTPVAAAGGKPSWSYELTTYVRPGDRIFHWHKTPAGEPGIIGWSEALGPLPCSAGSHYVRAA</sequence>
<dbReference type="KEGG" id="broo:brsh051_20270"/>
<gene>
    <name evidence="1" type="ORF">brsh051_20270</name>
</gene>